<keyword evidence="3" id="KW-0378">Hydrolase</keyword>
<dbReference type="PANTHER" id="PTHR34987:SF6">
    <property type="entry name" value="ALPHA-L-RHAMNOSIDASE SIX-HAIRPIN GLYCOSIDASE DOMAIN-CONTAINING PROTEIN"/>
    <property type="match status" value="1"/>
</dbReference>
<evidence type="ECO:0000313" key="3">
    <source>
        <dbReference type="EMBL" id="PAV15857.1"/>
    </source>
</evidence>
<dbReference type="InterPro" id="IPR035396">
    <property type="entry name" value="Bac_rhamnosid6H"/>
</dbReference>
<proteinExistence type="predicted"/>
<evidence type="ECO:0000256" key="1">
    <source>
        <dbReference type="SAM" id="SignalP"/>
    </source>
</evidence>
<gene>
    <name evidence="3" type="ORF">PNOK_0871500</name>
</gene>
<protein>
    <submittedName>
        <fullName evidence="3">Glycoside hydrolase family 78</fullName>
    </submittedName>
</protein>
<reference evidence="3 4" key="1">
    <citation type="journal article" date="2017" name="Mol. Ecol.">
        <title>Comparative and population genomic landscape of Phellinus noxius: A hypervariable fungus causing root rot in trees.</title>
        <authorList>
            <person name="Chung C.L."/>
            <person name="Lee T.J."/>
            <person name="Akiba M."/>
            <person name="Lee H.H."/>
            <person name="Kuo T.H."/>
            <person name="Liu D."/>
            <person name="Ke H.M."/>
            <person name="Yokoi T."/>
            <person name="Roa M.B."/>
            <person name="Lu M.J."/>
            <person name="Chang Y.Y."/>
            <person name="Ann P.J."/>
            <person name="Tsai J.N."/>
            <person name="Chen C.Y."/>
            <person name="Tzean S.S."/>
            <person name="Ota Y."/>
            <person name="Hattori T."/>
            <person name="Sahashi N."/>
            <person name="Liou R.F."/>
            <person name="Kikuchi T."/>
            <person name="Tsai I.J."/>
        </authorList>
    </citation>
    <scope>NUCLEOTIDE SEQUENCE [LARGE SCALE GENOMIC DNA]</scope>
    <source>
        <strain evidence="3 4">FFPRI411160</strain>
    </source>
</reference>
<feature type="domain" description="Alpha-L-rhamnosidase six-hairpin glycosidase" evidence="2">
    <location>
        <begin position="268"/>
        <end position="472"/>
    </location>
</feature>
<sequence length="714" mass="76930">MASRKPTLLSVASALALFSSIFPGLVTGSAPKGAWDEFNYAPNSRVVRPTSIFKSSGSIQNPDSLFSDEGHTTISGSGSYVSLDFGKEVGGLITMNLSPSTSNSSFSLSFSESPMFVSPSTSDDSTYPAPNASYDGVEPVLAPLPPGLWTQPAYRLRGGFRYLTIRVDGEGDGVGIGNVTCEISFMPHVEDMRDYAGYFWTKNKTSKKAGNGEDLNQDIDSDFWTKLWYAGAYTVQTNIVPLDTGRQIPPLASPNWANNATLGVAGPIIVDGAKRDRAVWPGDMGIAVPTAFVSTNDLIPVKNALSTMFAAINPSTGALPESGPPLSQLDSDTYHGWTLIGTYNYYLYSGDDDWLKEVWANYTKAVQFLENKATSNGLINITGLRDWARLGGGGINAEGNAIYYKVLTTGAELATYINEISQAEEWSGKADIVKSSFNDVFWVEELGMYRDNSTTTLCPQDANSFAVLFNLTQNVPSTEGGQGQAGLVSEGLEKNWNELGAVAPELPDTISPFIGGFEIQAHFESGNAGRAVELMRREWGYMLYTNLSVQSTLLEGYTANGSLGYRSYRGYNYDPAYTSHAHGWSSGPTSTLTNYILGLQVRSPKGREWTLKPSVFVSDESGEELGFDDVQGGFETGLGWFGARWVLSDGKSEEDGKKNSRVLTITVDTPSETSGLVTIPPGIGTTILLDGREMSAKGSKTISVEGGNHTIVAY</sequence>
<dbReference type="Proteomes" id="UP000217199">
    <property type="component" value="Unassembled WGS sequence"/>
</dbReference>
<keyword evidence="4" id="KW-1185">Reference proteome</keyword>
<dbReference type="GO" id="GO:0005975">
    <property type="term" value="P:carbohydrate metabolic process"/>
    <property type="evidence" value="ECO:0007669"/>
    <property type="project" value="InterPro"/>
</dbReference>
<comment type="caution">
    <text evidence="3">The sequence shown here is derived from an EMBL/GenBank/DDBJ whole genome shotgun (WGS) entry which is preliminary data.</text>
</comment>
<dbReference type="OrthoDB" id="10036721at2759"/>
<dbReference type="InterPro" id="IPR012341">
    <property type="entry name" value="6hp_glycosidase-like_sf"/>
</dbReference>
<feature type="chain" id="PRO_5013783313" evidence="1">
    <location>
        <begin position="29"/>
        <end position="714"/>
    </location>
</feature>
<dbReference type="AlphaFoldDB" id="A0A286U8C3"/>
<evidence type="ECO:0000259" key="2">
    <source>
        <dbReference type="Pfam" id="PF17389"/>
    </source>
</evidence>
<accession>A0A286U8C3</accession>
<dbReference type="PANTHER" id="PTHR34987">
    <property type="entry name" value="C, PUTATIVE (AFU_ORTHOLOGUE AFUA_3G02880)-RELATED"/>
    <property type="match status" value="1"/>
</dbReference>
<feature type="signal peptide" evidence="1">
    <location>
        <begin position="1"/>
        <end position="28"/>
    </location>
</feature>
<dbReference type="InParanoid" id="A0A286U8C3"/>
<dbReference type="EMBL" id="NBII01000009">
    <property type="protein sequence ID" value="PAV15857.1"/>
    <property type="molecule type" value="Genomic_DNA"/>
</dbReference>
<dbReference type="GO" id="GO:0016787">
    <property type="term" value="F:hydrolase activity"/>
    <property type="evidence" value="ECO:0007669"/>
    <property type="project" value="UniProtKB-KW"/>
</dbReference>
<organism evidence="3 4">
    <name type="scientific">Pyrrhoderma noxium</name>
    <dbReference type="NCBI Taxonomy" id="2282107"/>
    <lineage>
        <taxon>Eukaryota</taxon>
        <taxon>Fungi</taxon>
        <taxon>Dikarya</taxon>
        <taxon>Basidiomycota</taxon>
        <taxon>Agaricomycotina</taxon>
        <taxon>Agaricomycetes</taxon>
        <taxon>Hymenochaetales</taxon>
        <taxon>Hymenochaetaceae</taxon>
        <taxon>Pyrrhoderma</taxon>
    </lineage>
</organism>
<evidence type="ECO:0000313" key="4">
    <source>
        <dbReference type="Proteomes" id="UP000217199"/>
    </source>
</evidence>
<keyword evidence="1" id="KW-0732">Signal</keyword>
<dbReference type="Pfam" id="PF17389">
    <property type="entry name" value="Bac_rhamnosid6H"/>
    <property type="match status" value="1"/>
</dbReference>
<name>A0A286U8C3_9AGAM</name>
<dbReference type="InterPro" id="IPR008928">
    <property type="entry name" value="6-hairpin_glycosidase_sf"/>
</dbReference>
<dbReference type="STRING" id="2282107.A0A286U8C3"/>
<dbReference type="Gene3D" id="1.50.10.10">
    <property type="match status" value="1"/>
</dbReference>
<dbReference type="SUPFAM" id="SSF48208">
    <property type="entry name" value="Six-hairpin glycosidases"/>
    <property type="match status" value="1"/>
</dbReference>